<gene>
    <name evidence="1" type="ORF">JMJ77_002157</name>
</gene>
<accession>A0A9P7R7F7</accession>
<dbReference type="AlphaFoldDB" id="A0A9P7R7F7"/>
<evidence type="ECO:0000313" key="2">
    <source>
        <dbReference type="Proteomes" id="UP000699042"/>
    </source>
</evidence>
<name>A0A9P7R7F7_9PEZI</name>
<dbReference type="Proteomes" id="UP000699042">
    <property type="component" value="Unassembled WGS sequence"/>
</dbReference>
<comment type="caution">
    <text evidence="1">The sequence shown here is derived from an EMBL/GenBank/DDBJ whole genome shotgun (WGS) entry which is preliminary data.</text>
</comment>
<organism evidence="1 2">
    <name type="scientific">Colletotrichum scovillei</name>
    <dbReference type="NCBI Taxonomy" id="1209932"/>
    <lineage>
        <taxon>Eukaryota</taxon>
        <taxon>Fungi</taxon>
        <taxon>Dikarya</taxon>
        <taxon>Ascomycota</taxon>
        <taxon>Pezizomycotina</taxon>
        <taxon>Sordariomycetes</taxon>
        <taxon>Hypocreomycetidae</taxon>
        <taxon>Glomerellales</taxon>
        <taxon>Glomerellaceae</taxon>
        <taxon>Colletotrichum</taxon>
        <taxon>Colletotrichum acutatum species complex</taxon>
    </lineage>
</organism>
<proteinExistence type="predicted"/>
<protein>
    <submittedName>
        <fullName evidence="1">Uncharacterized protein</fullName>
    </submittedName>
</protein>
<keyword evidence="2" id="KW-1185">Reference proteome</keyword>
<evidence type="ECO:0000313" key="1">
    <source>
        <dbReference type="EMBL" id="KAG7051538.1"/>
    </source>
</evidence>
<sequence>MTGHGDSPMRAISASSTDTCLPTFCDGVYSGRWMAARHCSSRGQCPNKVLQAGRTDRFGTVMMVSTDSLEREDFELPVADELGMSQFTLN</sequence>
<reference evidence="1" key="1">
    <citation type="submission" date="2021-05" db="EMBL/GenBank/DDBJ databases">
        <title>Comparative genomics of three Colletotrichum scovillei strains and genetic complementation revealed genes involved fungal growth and virulence on chili pepper.</title>
        <authorList>
            <person name="Hsieh D.-K."/>
            <person name="Chuang S.-C."/>
            <person name="Chen C.-Y."/>
            <person name="Chao Y.-T."/>
            <person name="Lu M.-Y.J."/>
            <person name="Lee M.-H."/>
            <person name="Shih M.-C."/>
        </authorList>
    </citation>
    <scope>NUCLEOTIDE SEQUENCE</scope>
    <source>
        <strain evidence="1">Coll-153</strain>
    </source>
</reference>
<dbReference type="EMBL" id="JAESDN010000004">
    <property type="protein sequence ID" value="KAG7051538.1"/>
    <property type="molecule type" value="Genomic_DNA"/>
</dbReference>